<evidence type="ECO:0000259" key="8">
    <source>
        <dbReference type="PROSITE" id="PS51464"/>
    </source>
</evidence>
<feature type="domain" description="SIS" evidence="8">
    <location>
        <begin position="565"/>
        <end position="707"/>
    </location>
</feature>
<keyword evidence="9" id="KW-1185">Reference proteome</keyword>
<dbReference type="PANTHER" id="PTHR10937:SF0">
    <property type="entry name" value="GLUTAMINE--FRUCTOSE-6-PHOSPHATE TRANSAMINASE (ISOMERIZING)"/>
    <property type="match status" value="1"/>
</dbReference>
<keyword evidence="6" id="KW-0315">Glutamine amidotransferase</keyword>
<evidence type="ECO:0000256" key="1">
    <source>
        <dbReference type="ARBA" id="ARBA00001031"/>
    </source>
</evidence>
<dbReference type="CDD" id="cd05009">
    <property type="entry name" value="SIS_GlmS_GlmD_2"/>
    <property type="match status" value="1"/>
</dbReference>
<accession>A0A914XX03</accession>
<dbReference type="Pfam" id="PF13522">
    <property type="entry name" value="GATase_6"/>
    <property type="match status" value="1"/>
</dbReference>
<evidence type="ECO:0000256" key="4">
    <source>
        <dbReference type="ARBA" id="ARBA00022679"/>
    </source>
</evidence>
<evidence type="ECO:0000256" key="5">
    <source>
        <dbReference type="ARBA" id="ARBA00022737"/>
    </source>
</evidence>
<dbReference type="GO" id="GO:0097367">
    <property type="term" value="F:carbohydrate derivative binding"/>
    <property type="evidence" value="ECO:0007669"/>
    <property type="project" value="InterPro"/>
</dbReference>
<dbReference type="Gene3D" id="3.40.50.10490">
    <property type="entry name" value="Glucose-6-phosphate isomerase like protein, domain 1"/>
    <property type="match status" value="2"/>
</dbReference>
<dbReference type="InterPro" id="IPR029055">
    <property type="entry name" value="Ntn_hydrolases_N"/>
</dbReference>
<dbReference type="WBParaSite" id="PSU_v2.g10285.t1">
    <property type="protein sequence ID" value="PSU_v2.g10285.t1"/>
    <property type="gene ID" value="PSU_v2.g10285"/>
</dbReference>
<keyword evidence="4" id="KW-0808">Transferase</keyword>
<dbReference type="GO" id="GO:0006047">
    <property type="term" value="P:UDP-N-acetylglucosamine metabolic process"/>
    <property type="evidence" value="ECO:0007669"/>
    <property type="project" value="TreeGrafter"/>
</dbReference>
<sequence length="717" mass="80676">MCGIFAYLNFCTPKKRHEIIEILLQGLRRMEYRGYDSAGIAIDSSNDVKHPFEEISVLRKVGKVDALEAYIHERDDIDSNMMYQFHCGIAHTRWATHGSPNDVNSHPHRSSDSNDFVVVHNGIITNYREIKEYLQKKGYSFESETDTEVIAKLIHHIHERYPNFGFRQLVETTIQQLEGAFALAFKSRLFPNQLVASRRGSPLLVGIKSASRLSTDDHLTVNFSTARNVLSSYCGEESFCDSPTTSDVFNISLANMSLTSSVASPSRIDKNLREGTRGIRPFDSSKNFEAEYFFASDASAIIEHTKQVLYLEDDDVAVVERGLLSIHRIKRHDDPSSQTREVQQLNMELQQIMRGDFKTFMQKEIFEQPESVINTMRGRVLPDGRVVLGGIKEYLKDIKRCRRLILVACGTSYNSAIACRQVMEELTELPVVLELASDFLDRETPIFRDDVCFFISQSGETADTLNALRYCKPRGALLIGVTNTVGSSICRESHCGIHINAGPEIGVASTKAYTSQIISVIMFALTVGDDRISLRERRIDIINELGKISNHIQTVLELDDEVKLIAKQVYQEKSLLVMGRGYNFATCLEGALKIKELSYMHCEGIMSGELKHGPLAMVDENLSIVMVICSDHVYKKSLNALQQVLARKGRPIIIADENVPTKDLDGIQHILRVPKTVDCLQNILTVIPLQLLSYHIAELNGLNVDRPRNLAKSVTVE</sequence>
<reference evidence="10" key="1">
    <citation type="submission" date="2022-11" db="UniProtKB">
        <authorList>
            <consortium name="WormBaseParasite"/>
        </authorList>
    </citation>
    <scope>IDENTIFICATION</scope>
</reference>
<dbReference type="InterPro" id="IPR035466">
    <property type="entry name" value="GlmS/AgaS_SIS"/>
</dbReference>
<evidence type="ECO:0000313" key="10">
    <source>
        <dbReference type="WBParaSite" id="PSU_v2.g10285.t1"/>
    </source>
</evidence>
<dbReference type="FunFam" id="3.40.50.10490:FF:000094">
    <property type="match status" value="1"/>
</dbReference>
<protein>
    <recommendedName>
        <fullName evidence="2">glutamine--fructose-6-phosphate transaminase (isomerizing)</fullName>
        <ecNumber evidence="2">2.6.1.16</ecNumber>
    </recommendedName>
</protein>
<dbReference type="InterPro" id="IPR047084">
    <property type="entry name" value="GFAT_N"/>
</dbReference>
<dbReference type="PROSITE" id="PS51464">
    <property type="entry name" value="SIS"/>
    <property type="match status" value="2"/>
</dbReference>
<dbReference type="SUPFAM" id="SSF56235">
    <property type="entry name" value="N-terminal nucleophile aminohydrolases (Ntn hydrolases)"/>
    <property type="match status" value="1"/>
</dbReference>
<dbReference type="GO" id="GO:0006487">
    <property type="term" value="P:protein N-linked glycosylation"/>
    <property type="evidence" value="ECO:0007669"/>
    <property type="project" value="TreeGrafter"/>
</dbReference>
<keyword evidence="3" id="KW-0032">Aminotransferase</keyword>
<dbReference type="NCBIfam" id="NF001484">
    <property type="entry name" value="PRK00331.1"/>
    <property type="match status" value="1"/>
</dbReference>
<evidence type="ECO:0000259" key="7">
    <source>
        <dbReference type="PROSITE" id="PS51278"/>
    </source>
</evidence>
<evidence type="ECO:0000313" key="9">
    <source>
        <dbReference type="Proteomes" id="UP000887577"/>
    </source>
</evidence>
<organism evidence="9 10">
    <name type="scientific">Panagrolaimus superbus</name>
    <dbReference type="NCBI Taxonomy" id="310955"/>
    <lineage>
        <taxon>Eukaryota</taxon>
        <taxon>Metazoa</taxon>
        <taxon>Ecdysozoa</taxon>
        <taxon>Nematoda</taxon>
        <taxon>Chromadorea</taxon>
        <taxon>Rhabditida</taxon>
        <taxon>Tylenchina</taxon>
        <taxon>Panagrolaimomorpha</taxon>
        <taxon>Panagrolaimoidea</taxon>
        <taxon>Panagrolaimidae</taxon>
        <taxon>Panagrolaimus</taxon>
    </lineage>
</organism>
<dbReference type="EC" id="2.6.1.16" evidence="2"/>
<dbReference type="InterPro" id="IPR001347">
    <property type="entry name" value="SIS_dom"/>
</dbReference>
<dbReference type="InterPro" id="IPR017932">
    <property type="entry name" value="GATase_2_dom"/>
</dbReference>
<dbReference type="GO" id="GO:0004360">
    <property type="term" value="F:glutamine-fructose-6-phosphate transaminase (isomerizing) activity"/>
    <property type="evidence" value="ECO:0007669"/>
    <property type="project" value="UniProtKB-EC"/>
</dbReference>
<dbReference type="CDD" id="cd00714">
    <property type="entry name" value="GFAT"/>
    <property type="match status" value="1"/>
</dbReference>
<dbReference type="InterPro" id="IPR046348">
    <property type="entry name" value="SIS_dom_sf"/>
</dbReference>
<feature type="domain" description="SIS" evidence="8">
    <location>
        <begin position="394"/>
        <end position="533"/>
    </location>
</feature>
<dbReference type="PANTHER" id="PTHR10937">
    <property type="entry name" value="GLUCOSAMINE--FRUCTOSE-6-PHOSPHATE AMINOTRANSFERASE, ISOMERIZING"/>
    <property type="match status" value="1"/>
</dbReference>
<feature type="domain" description="Glutamine amidotransferase type-2" evidence="7">
    <location>
        <begin position="2"/>
        <end position="322"/>
    </location>
</feature>
<dbReference type="InterPro" id="IPR035490">
    <property type="entry name" value="GlmS/FrlB_SIS"/>
</dbReference>
<comment type="catalytic activity">
    <reaction evidence="1">
        <text>D-fructose 6-phosphate + L-glutamine = D-glucosamine 6-phosphate + L-glutamate</text>
        <dbReference type="Rhea" id="RHEA:13237"/>
        <dbReference type="ChEBI" id="CHEBI:29985"/>
        <dbReference type="ChEBI" id="CHEBI:58359"/>
        <dbReference type="ChEBI" id="CHEBI:58725"/>
        <dbReference type="ChEBI" id="CHEBI:61527"/>
        <dbReference type="EC" id="2.6.1.16"/>
    </reaction>
</comment>
<evidence type="ECO:0000256" key="2">
    <source>
        <dbReference type="ARBA" id="ARBA00012916"/>
    </source>
</evidence>
<dbReference type="PROSITE" id="PS51278">
    <property type="entry name" value="GATASE_TYPE_2"/>
    <property type="match status" value="1"/>
</dbReference>
<evidence type="ECO:0000256" key="6">
    <source>
        <dbReference type="ARBA" id="ARBA00022962"/>
    </source>
</evidence>
<keyword evidence="5" id="KW-0677">Repeat</keyword>
<dbReference type="Pfam" id="PF01380">
    <property type="entry name" value="SIS"/>
    <property type="match status" value="2"/>
</dbReference>
<dbReference type="Proteomes" id="UP000887577">
    <property type="component" value="Unplaced"/>
</dbReference>
<dbReference type="Gene3D" id="3.60.20.10">
    <property type="entry name" value="Glutamine Phosphoribosylpyrophosphate, subunit 1, domain 1"/>
    <property type="match status" value="1"/>
</dbReference>
<dbReference type="CDD" id="cd05008">
    <property type="entry name" value="SIS_GlmS_GlmD_1"/>
    <property type="match status" value="1"/>
</dbReference>
<dbReference type="GO" id="GO:0046349">
    <property type="term" value="P:amino sugar biosynthetic process"/>
    <property type="evidence" value="ECO:0007669"/>
    <property type="project" value="UniProtKB-ARBA"/>
</dbReference>
<evidence type="ECO:0000256" key="3">
    <source>
        <dbReference type="ARBA" id="ARBA00022576"/>
    </source>
</evidence>
<dbReference type="SUPFAM" id="SSF53697">
    <property type="entry name" value="SIS domain"/>
    <property type="match status" value="1"/>
</dbReference>
<name>A0A914XX03_9BILA</name>
<dbReference type="AlphaFoldDB" id="A0A914XX03"/>
<dbReference type="FunFam" id="3.40.50.10490:FF:000002">
    <property type="entry name" value="Glutamine--fructose-6-phosphate aminotransferase [isomerizing]"/>
    <property type="match status" value="1"/>
</dbReference>
<dbReference type="GO" id="GO:0006002">
    <property type="term" value="P:fructose 6-phosphate metabolic process"/>
    <property type="evidence" value="ECO:0007669"/>
    <property type="project" value="TreeGrafter"/>
</dbReference>
<proteinExistence type="predicted"/>